<sequence>MQLKPFMKHLVMIVTTLVLSGICCVETYADVSYADLFLTGRGYKPVEDIWTKKPLTAHSPDGSCIPDNLFYKEWCINTFKNGEQIYEAYREIAFDIDYRAEPPKTDYWQTPGETRQSKKGDCEDSVFLFFSNLSGLDINGDLVWGWVTDKDTSIAFAHVWYQLFDKHGRAYIVEGFSKEWNGIIPLETITRVEERVPTLMLRHDQVNYLIEKATPISDHGWGRKFAESFEDGQFSWDIFLNNTSFVKEIFRKLHDMIIRYKG</sequence>
<name>A0ABQ0JU75_9BACT</name>
<gene>
    <name evidence="1" type="ORF">BROSI_A0803</name>
</gene>
<evidence type="ECO:0000313" key="1">
    <source>
        <dbReference type="EMBL" id="GAN32291.1"/>
    </source>
</evidence>
<evidence type="ECO:0000313" key="2">
    <source>
        <dbReference type="Proteomes" id="UP000032309"/>
    </source>
</evidence>
<dbReference type="InterPro" id="IPR038765">
    <property type="entry name" value="Papain-like_cys_pep_sf"/>
</dbReference>
<protein>
    <recommendedName>
        <fullName evidence="3">Transglutaminase-like domain-containing protein</fullName>
    </recommendedName>
</protein>
<evidence type="ECO:0008006" key="3">
    <source>
        <dbReference type="Google" id="ProtNLM"/>
    </source>
</evidence>
<comment type="caution">
    <text evidence="1">The sequence shown here is derived from an EMBL/GenBank/DDBJ whole genome shotgun (WGS) entry which is preliminary data.</text>
</comment>
<organism evidence="1 2">
    <name type="scientific">Candidatus Brocadia sinica JPN1</name>
    <dbReference type="NCBI Taxonomy" id="1197129"/>
    <lineage>
        <taxon>Bacteria</taxon>
        <taxon>Pseudomonadati</taxon>
        <taxon>Planctomycetota</taxon>
        <taxon>Candidatus Brocadiia</taxon>
        <taxon>Candidatus Brocadiales</taxon>
        <taxon>Candidatus Brocadiaceae</taxon>
        <taxon>Candidatus Brocadia</taxon>
    </lineage>
</organism>
<dbReference type="EMBL" id="BAFN01000001">
    <property type="protein sequence ID" value="GAN32291.1"/>
    <property type="molecule type" value="Genomic_DNA"/>
</dbReference>
<proteinExistence type="predicted"/>
<reference evidence="2" key="1">
    <citation type="journal article" date="2015" name="Genome Announc.">
        <title>Draft Genome Sequence of an Anaerobic Ammonium-Oxidizing Bacterium, "Candidatus Brocadia sinica".</title>
        <authorList>
            <person name="Oshiki M."/>
            <person name="Shinyako-Hata K."/>
            <person name="Satoh H."/>
            <person name="Okabe S."/>
        </authorList>
    </citation>
    <scope>NUCLEOTIDE SEQUENCE [LARGE SCALE GENOMIC DNA]</scope>
    <source>
        <strain evidence="2">JPN1</strain>
    </source>
</reference>
<dbReference type="Gene3D" id="3.10.620.30">
    <property type="match status" value="1"/>
</dbReference>
<keyword evidence="2" id="KW-1185">Reference proteome</keyword>
<accession>A0ABQ0JU75</accession>
<dbReference type="Proteomes" id="UP000032309">
    <property type="component" value="Unassembled WGS sequence"/>
</dbReference>
<dbReference type="SUPFAM" id="SSF54001">
    <property type="entry name" value="Cysteine proteinases"/>
    <property type="match status" value="1"/>
</dbReference>